<dbReference type="Pfam" id="PF04967">
    <property type="entry name" value="HTH_10"/>
    <property type="match status" value="1"/>
</dbReference>
<organism evidence="4 5">
    <name type="scientific">Natrialba asiatica (strain ATCC 700177 / DSM 12278 / JCM 9576 / FERM P-10747 / NBRC 102637 / 172P1)</name>
    <dbReference type="NCBI Taxonomy" id="29540"/>
    <lineage>
        <taxon>Archaea</taxon>
        <taxon>Methanobacteriati</taxon>
        <taxon>Methanobacteriota</taxon>
        <taxon>Stenosarchaea group</taxon>
        <taxon>Halobacteria</taxon>
        <taxon>Halobacteriales</taxon>
        <taxon>Natrialbaceae</taxon>
        <taxon>Natrialba</taxon>
    </lineage>
</organism>
<dbReference type="InterPro" id="IPR013324">
    <property type="entry name" value="RNA_pol_sigma_r3/r4-like"/>
</dbReference>
<dbReference type="PATRIC" id="fig|29540.5.peg.2447"/>
<name>M0ANS3_NATA1</name>
<feature type="domain" description="HTH bat-type" evidence="3">
    <location>
        <begin position="83"/>
        <end position="134"/>
    </location>
</feature>
<dbReference type="Gene3D" id="1.10.10.10">
    <property type="entry name" value="Winged helix-like DNA-binding domain superfamily/Winged helix DNA-binding domain"/>
    <property type="match status" value="1"/>
</dbReference>
<dbReference type="eggNOG" id="arCOG02274">
    <property type="taxonomic scope" value="Archaea"/>
</dbReference>
<gene>
    <name evidence="4" type="ORF">C481_12089</name>
</gene>
<keyword evidence="1" id="KW-0805">Transcription regulation</keyword>
<dbReference type="SUPFAM" id="SSF88659">
    <property type="entry name" value="Sigma3 and sigma4 domains of RNA polymerase sigma factors"/>
    <property type="match status" value="1"/>
</dbReference>
<sequence length="137" mass="15449">MLVEHDPTKQVSDALTARGFVYGAPVDIRKGVEHWTLLTHNDRHEIEIALDEVRDLEAAKIELIGISEVDTRVGGGEFPLYNLSPRQREVFQLARRRGYYAHPKEATASDLAAELDVTTSTIHEHLHKAEQKLLDLS</sequence>
<dbReference type="PANTHER" id="PTHR34236:SF1">
    <property type="entry name" value="DIMETHYL SULFOXIDE REDUCTASE TRANSCRIPTIONAL ACTIVATOR"/>
    <property type="match status" value="1"/>
</dbReference>
<keyword evidence="2" id="KW-0804">Transcription</keyword>
<proteinExistence type="predicted"/>
<evidence type="ECO:0000313" key="4">
    <source>
        <dbReference type="EMBL" id="ELZ00386.1"/>
    </source>
</evidence>
<evidence type="ECO:0000256" key="2">
    <source>
        <dbReference type="ARBA" id="ARBA00023163"/>
    </source>
</evidence>
<protein>
    <submittedName>
        <fullName evidence="4">DNA binding protein</fullName>
    </submittedName>
</protein>
<reference evidence="4 5" key="1">
    <citation type="journal article" date="2014" name="PLoS Genet.">
        <title>Phylogenetically driven sequencing of extremely halophilic archaea reveals strategies for static and dynamic osmo-response.</title>
        <authorList>
            <person name="Becker E.A."/>
            <person name="Seitzer P.M."/>
            <person name="Tritt A."/>
            <person name="Larsen D."/>
            <person name="Krusor M."/>
            <person name="Yao A.I."/>
            <person name="Wu D."/>
            <person name="Madern D."/>
            <person name="Eisen J.A."/>
            <person name="Darling A.E."/>
            <person name="Facciotti M.T."/>
        </authorList>
    </citation>
    <scope>NUCLEOTIDE SEQUENCE [LARGE SCALE GENOMIC DNA]</scope>
    <source>
        <strain evidence="4 5">DSM 12278</strain>
    </source>
</reference>
<comment type="caution">
    <text evidence="4">The sequence shown here is derived from an EMBL/GenBank/DDBJ whole genome shotgun (WGS) entry which is preliminary data.</text>
</comment>
<dbReference type="AlphaFoldDB" id="M0ANS3"/>
<dbReference type="Proteomes" id="UP000011554">
    <property type="component" value="Unassembled WGS sequence"/>
</dbReference>
<keyword evidence="5" id="KW-1185">Reference proteome</keyword>
<dbReference type="InterPro" id="IPR036388">
    <property type="entry name" value="WH-like_DNA-bd_sf"/>
</dbReference>
<dbReference type="InterPro" id="IPR007050">
    <property type="entry name" value="HTH_bacterioopsin"/>
</dbReference>
<dbReference type="EMBL" id="AOIO01000030">
    <property type="protein sequence ID" value="ELZ00386.1"/>
    <property type="molecule type" value="Genomic_DNA"/>
</dbReference>
<evidence type="ECO:0000313" key="5">
    <source>
        <dbReference type="Proteomes" id="UP000011554"/>
    </source>
</evidence>
<dbReference type="STRING" id="29540.C481_12089"/>
<dbReference type="PANTHER" id="PTHR34236">
    <property type="entry name" value="DIMETHYL SULFOXIDE REDUCTASE TRANSCRIPTIONAL ACTIVATOR"/>
    <property type="match status" value="1"/>
</dbReference>
<accession>M0ANS3</accession>
<evidence type="ECO:0000259" key="3">
    <source>
        <dbReference type="Pfam" id="PF04967"/>
    </source>
</evidence>
<evidence type="ECO:0000256" key="1">
    <source>
        <dbReference type="ARBA" id="ARBA00023015"/>
    </source>
</evidence>